<feature type="compositionally biased region" description="Acidic residues" evidence="1">
    <location>
        <begin position="145"/>
        <end position="154"/>
    </location>
</feature>
<dbReference type="EMBL" id="CP036316">
    <property type="protein sequence ID" value="QDT66808.1"/>
    <property type="molecule type" value="Genomic_DNA"/>
</dbReference>
<organism evidence="2 3">
    <name type="scientific">Calycomorphotria hydatis</name>
    <dbReference type="NCBI Taxonomy" id="2528027"/>
    <lineage>
        <taxon>Bacteria</taxon>
        <taxon>Pseudomonadati</taxon>
        <taxon>Planctomycetota</taxon>
        <taxon>Planctomycetia</taxon>
        <taxon>Planctomycetales</taxon>
        <taxon>Planctomycetaceae</taxon>
        <taxon>Calycomorphotria</taxon>
    </lineage>
</organism>
<evidence type="ECO:0000256" key="1">
    <source>
        <dbReference type="SAM" id="MobiDB-lite"/>
    </source>
</evidence>
<dbReference type="AlphaFoldDB" id="A0A517TEK9"/>
<gene>
    <name evidence="2" type="ORF">V22_40790</name>
</gene>
<reference evidence="2 3" key="1">
    <citation type="submission" date="2019-02" db="EMBL/GenBank/DDBJ databases">
        <title>Deep-cultivation of Planctomycetes and their phenomic and genomic characterization uncovers novel biology.</title>
        <authorList>
            <person name="Wiegand S."/>
            <person name="Jogler M."/>
            <person name="Boedeker C."/>
            <person name="Pinto D."/>
            <person name="Vollmers J."/>
            <person name="Rivas-Marin E."/>
            <person name="Kohn T."/>
            <person name="Peeters S.H."/>
            <person name="Heuer A."/>
            <person name="Rast P."/>
            <person name="Oberbeckmann S."/>
            <person name="Bunk B."/>
            <person name="Jeske O."/>
            <person name="Meyerdierks A."/>
            <person name="Storesund J.E."/>
            <person name="Kallscheuer N."/>
            <person name="Luecker S."/>
            <person name="Lage O.M."/>
            <person name="Pohl T."/>
            <person name="Merkel B.J."/>
            <person name="Hornburger P."/>
            <person name="Mueller R.-W."/>
            <person name="Bruemmer F."/>
            <person name="Labrenz M."/>
            <person name="Spormann A.M."/>
            <person name="Op den Camp H."/>
            <person name="Overmann J."/>
            <person name="Amann R."/>
            <person name="Jetten M.S.M."/>
            <person name="Mascher T."/>
            <person name="Medema M.H."/>
            <person name="Devos D.P."/>
            <person name="Kaster A.-K."/>
            <person name="Ovreas L."/>
            <person name="Rohde M."/>
            <person name="Galperin M.Y."/>
            <person name="Jogler C."/>
        </authorList>
    </citation>
    <scope>NUCLEOTIDE SEQUENCE [LARGE SCALE GENOMIC DNA]</scope>
    <source>
        <strain evidence="2 3">V22</strain>
    </source>
</reference>
<name>A0A517TEK9_9PLAN</name>
<evidence type="ECO:0000313" key="2">
    <source>
        <dbReference type="EMBL" id="QDT66808.1"/>
    </source>
</evidence>
<evidence type="ECO:0008006" key="4">
    <source>
        <dbReference type="Google" id="ProtNLM"/>
    </source>
</evidence>
<sequence>MMMLYFSCRVRVLSGTAPACVLGLLIIGSVLGCGGSELELAPVKGRVLVDGQPAPGVTVLFRPVSESMNPGVSSRGITNDDGIYELYTAGGEYRPGAVVGSHEVQLSGSEGLEPGDREAAMEKGVPAVRARQESLSIQVPPEGLENADFDLDGQ</sequence>
<accession>A0A517TEK9</accession>
<protein>
    <recommendedName>
        <fullName evidence="4">Carboxypeptidase regulatory-like domain-containing protein</fullName>
    </recommendedName>
</protein>
<dbReference type="RefSeq" id="WP_197439791.1">
    <property type="nucleotide sequence ID" value="NZ_CP036316.1"/>
</dbReference>
<evidence type="ECO:0000313" key="3">
    <source>
        <dbReference type="Proteomes" id="UP000319976"/>
    </source>
</evidence>
<dbReference type="KEGG" id="chya:V22_40790"/>
<dbReference type="Proteomes" id="UP000319976">
    <property type="component" value="Chromosome"/>
</dbReference>
<feature type="region of interest" description="Disordered" evidence="1">
    <location>
        <begin position="106"/>
        <end position="154"/>
    </location>
</feature>
<keyword evidence="3" id="KW-1185">Reference proteome</keyword>
<proteinExistence type="predicted"/>